<proteinExistence type="predicted"/>
<keyword evidence="4" id="KW-1185">Reference proteome</keyword>
<feature type="transmembrane region" description="Helical" evidence="1">
    <location>
        <begin position="128"/>
        <end position="152"/>
    </location>
</feature>
<dbReference type="OrthoDB" id="9768499at2"/>
<keyword evidence="1" id="KW-1133">Transmembrane helix</keyword>
<protein>
    <submittedName>
        <fullName evidence="3">Adenylate cyclase</fullName>
    </submittedName>
</protein>
<organism evidence="3 4">
    <name type="scientific">Roseivirga pacifica</name>
    <dbReference type="NCBI Taxonomy" id="1267423"/>
    <lineage>
        <taxon>Bacteria</taxon>
        <taxon>Pseudomonadati</taxon>
        <taxon>Bacteroidota</taxon>
        <taxon>Cytophagia</taxon>
        <taxon>Cytophagales</taxon>
        <taxon>Roseivirgaceae</taxon>
        <taxon>Roseivirga</taxon>
    </lineage>
</organism>
<dbReference type="RefSeq" id="WP_090258994.1">
    <property type="nucleotide sequence ID" value="NZ_FOIR01000002.1"/>
</dbReference>
<dbReference type="STRING" id="1267423.SAMN05216290_2596"/>
<dbReference type="GO" id="GO:0004016">
    <property type="term" value="F:adenylate cyclase activity"/>
    <property type="evidence" value="ECO:0007669"/>
    <property type="project" value="UniProtKB-ARBA"/>
</dbReference>
<name>A0A1I0QRF2_9BACT</name>
<keyword evidence="1" id="KW-0472">Membrane</keyword>
<evidence type="ECO:0000313" key="3">
    <source>
        <dbReference type="EMBL" id="SEW29852.1"/>
    </source>
</evidence>
<reference evidence="4" key="1">
    <citation type="submission" date="2016-10" db="EMBL/GenBank/DDBJ databases">
        <authorList>
            <person name="Varghese N."/>
            <person name="Submissions S."/>
        </authorList>
    </citation>
    <scope>NUCLEOTIDE SEQUENCE [LARGE SCALE GENOMIC DNA]</scope>
    <source>
        <strain evidence="4">CGMCC 1.12402</strain>
    </source>
</reference>
<dbReference type="PROSITE" id="PS50125">
    <property type="entry name" value="GUANYLATE_CYCLASE_2"/>
    <property type="match status" value="1"/>
</dbReference>
<dbReference type="InterPro" id="IPR029787">
    <property type="entry name" value="Nucleotide_cyclase"/>
</dbReference>
<accession>A0A1I0QRF2</accession>
<dbReference type="AlphaFoldDB" id="A0A1I0QRF2"/>
<dbReference type="SUPFAM" id="SSF55073">
    <property type="entry name" value="Nucleotide cyclase"/>
    <property type="match status" value="1"/>
</dbReference>
<evidence type="ECO:0000256" key="1">
    <source>
        <dbReference type="SAM" id="Phobius"/>
    </source>
</evidence>
<evidence type="ECO:0000313" key="4">
    <source>
        <dbReference type="Proteomes" id="UP000199437"/>
    </source>
</evidence>
<sequence>MKQFYTKYRELLLIIRDYVTGWLIALTLWVIVRNVGVTVNAPASPSSMDSIQLILLFGIMAGVLFGIAQYKIERYHYGKVPLWGLACYGLAINGSIMLLIYWLAFFFFKWVVGFETYTFSQFLTNPNSILAFAYMVLVSSVMAALRQVNLLLGKGNLLRLIKGQFYQPRVERRVFLFVDLKGSTQIAEQIGHLAYSKFLQDCYRDLSVVEQFGAEVYQYVGDEVVLSWNIKPGMNYMNCMLAFWAFQQKLKEKKAYYERQYGIQPIFKAGLHLGEVTTAEVGQIKREIAYHGDTINVTSRIQEKCNAYDSELLVSERFLDTIHLNGKFKAELKGEEILRGKQEAIKLYSIEQK</sequence>
<dbReference type="GeneID" id="99987290"/>
<feature type="transmembrane region" description="Helical" evidence="1">
    <location>
        <begin position="82"/>
        <end position="108"/>
    </location>
</feature>
<dbReference type="EMBL" id="FOIR01000002">
    <property type="protein sequence ID" value="SEW29852.1"/>
    <property type="molecule type" value="Genomic_DNA"/>
</dbReference>
<feature type="transmembrane region" description="Helical" evidence="1">
    <location>
        <begin position="51"/>
        <end position="70"/>
    </location>
</feature>
<evidence type="ECO:0000259" key="2">
    <source>
        <dbReference type="PROSITE" id="PS50125"/>
    </source>
</evidence>
<dbReference type="GO" id="GO:0009190">
    <property type="term" value="P:cyclic nucleotide biosynthetic process"/>
    <property type="evidence" value="ECO:0007669"/>
    <property type="project" value="InterPro"/>
</dbReference>
<feature type="transmembrane region" description="Helical" evidence="1">
    <location>
        <begin position="12"/>
        <end position="31"/>
    </location>
</feature>
<keyword evidence="1" id="KW-0812">Transmembrane</keyword>
<dbReference type="GO" id="GO:0035556">
    <property type="term" value="P:intracellular signal transduction"/>
    <property type="evidence" value="ECO:0007669"/>
    <property type="project" value="InterPro"/>
</dbReference>
<feature type="domain" description="Guanylate cyclase" evidence="2">
    <location>
        <begin position="174"/>
        <end position="302"/>
    </location>
</feature>
<dbReference type="Proteomes" id="UP000199437">
    <property type="component" value="Unassembled WGS sequence"/>
</dbReference>
<dbReference type="InterPro" id="IPR001054">
    <property type="entry name" value="A/G_cyclase"/>
</dbReference>
<dbReference type="CDD" id="cd07302">
    <property type="entry name" value="CHD"/>
    <property type="match status" value="1"/>
</dbReference>
<dbReference type="Pfam" id="PF00211">
    <property type="entry name" value="Guanylate_cyc"/>
    <property type="match status" value="1"/>
</dbReference>
<gene>
    <name evidence="3" type="ORF">SAMN05216290_2596</name>
</gene>
<dbReference type="Gene3D" id="3.30.70.1230">
    <property type="entry name" value="Nucleotide cyclase"/>
    <property type="match status" value="1"/>
</dbReference>